<name>A0A6J6IFK9_9ZZZZ</name>
<feature type="region of interest" description="Disordered" evidence="1">
    <location>
        <begin position="23"/>
        <end position="106"/>
    </location>
</feature>
<organism evidence="2">
    <name type="scientific">freshwater metagenome</name>
    <dbReference type="NCBI Taxonomy" id="449393"/>
    <lineage>
        <taxon>unclassified sequences</taxon>
        <taxon>metagenomes</taxon>
        <taxon>ecological metagenomes</taxon>
    </lineage>
</organism>
<reference evidence="2" key="1">
    <citation type="submission" date="2020-05" db="EMBL/GenBank/DDBJ databases">
        <authorList>
            <person name="Chiriac C."/>
            <person name="Salcher M."/>
            <person name="Ghai R."/>
            <person name="Kavagutti S V."/>
        </authorList>
    </citation>
    <scope>NUCLEOTIDE SEQUENCE</scope>
</reference>
<dbReference type="EMBL" id="CAEZUO010000154">
    <property type="protein sequence ID" value="CAB4620508.1"/>
    <property type="molecule type" value="Genomic_DNA"/>
</dbReference>
<feature type="compositionally biased region" description="Basic and acidic residues" evidence="1">
    <location>
        <begin position="83"/>
        <end position="96"/>
    </location>
</feature>
<protein>
    <submittedName>
        <fullName evidence="2">Unannotated protein</fullName>
    </submittedName>
</protein>
<accession>A0A6J6IFK9</accession>
<evidence type="ECO:0000313" key="2">
    <source>
        <dbReference type="EMBL" id="CAB4620508.1"/>
    </source>
</evidence>
<feature type="compositionally biased region" description="Basic and acidic residues" evidence="1">
    <location>
        <begin position="57"/>
        <end position="67"/>
    </location>
</feature>
<gene>
    <name evidence="2" type="ORF">UFOPK1827_01953</name>
</gene>
<sequence>MPEVERVREKADLPKNWMRHCLRNDGVAGGENDDAECDEGKGDKATAIHPSIAVVNEQKRAGERKQSDNSGEESLPSRWSEVPSEKRSECADKKGEGASVGSVVAA</sequence>
<proteinExistence type="predicted"/>
<evidence type="ECO:0000256" key="1">
    <source>
        <dbReference type="SAM" id="MobiDB-lite"/>
    </source>
</evidence>
<dbReference type="AlphaFoldDB" id="A0A6J6IFK9"/>